<evidence type="ECO:0000313" key="1">
    <source>
        <dbReference type="EMBL" id="AIC29924.1"/>
    </source>
</evidence>
<keyword evidence="1" id="KW-0614">Plasmid</keyword>
<proteinExistence type="predicted"/>
<dbReference type="KEGG" id="rei:IE4771_PB00194"/>
<geneLocation type="plasmid" evidence="1 2">
    <name>pRetIE4771b</name>
</geneLocation>
<dbReference type="Proteomes" id="UP000027180">
    <property type="component" value="Plasmid pRetIE4771b"/>
</dbReference>
<dbReference type="EMBL" id="CP006988">
    <property type="protein sequence ID" value="AIC29924.1"/>
    <property type="molecule type" value="Genomic_DNA"/>
</dbReference>
<dbReference type="AlphaFoldDB" id="A0A060I848"/>
<gene>
    <name evidence="1" type="ORF">IE4771_PB00194</name>
</gene>
<sequence>MIQIKSVECGTVPSLMRGHDGDVRYDGFRPCGLELVSRLGIEGTKMIGKRASNQPLLRREGGEGDLMSDMLV</sequence>
<dbReference type="HOGENOM" id="CLU_2719486_0_0_5"/>
<evidence type="ECO:0000313" key="2">
    <source>
        <dbReference type="Proteomes" id="UP000027180"/>
    </source>
</evidence>
<accession>A0A060I848</accession>
<protein>
    <submittedName>
        <fullName evidence="1">Uncharacterized protein</fullName>
    </submittedName>
</protein>
<name>A0A060I848_RHIET</name>
<organism evidence="1 2">
    <name type="scientific">Rhizobium etli bv. mimosae str. IE4771</name>
    <dbReference type="NCBI Taxonomy" id="1432050"/>
    <lineage>
        <taxon>Bacteria</taxon>
        <taxon>Pseudomonadati</taxon>
        <taxon>Pseudomonadota</taxon>
        <taxon>Alphaproteobacteria</taxon>
        <taxon>Hyphomicrobiales</taxon>
        <taxon>Rhizobiaceae</taxon>
        <taxon>Rhizobium/Agrobacterium group</taxon>
        <taxon>Rhizobium</taxon>
    </lineage>
</organism>
<reference evidence="1 2" key="1">
    <citation type="submission" date="2013-12" db="EMBL/GenBank/DDBJ databases">
        <title>Complete genome sequence of Rhizobium etli bv. mimosae IE4771.</title>
        <authorList>
            <person name="Bustos P."/>
            <person name="Santamaria R.I."/>
            <person name="Lozano L."/>
            <person name="Ormeno-Orrillo E."/>
            <person name="Rogel M.A."/>
            <person name="Romero D."/>
            <person name="Cevallos M.A."/>
            <person name="Martinez-Romero E."/>
            <person name="Gonzalez V."/>
        </authorList>
    </citation>
    <scope>NUCLEOTIDE SEQUENCE [LARGE SCALE GENOMIC DNA]</scope>
    <source>
        <strain evidence="1 2">IE4771</strain>
        <plasmid evidence="2">Plasmid pRetIE4771b</plasmid>
    </source>
</reference>